<dbReference type="RefSeq" id="WP_184297095.1">
    <property type="nucleotide sequence ID" value="NZ_JACHLP010000002.1"/>
</dbReference>
<dbReference type="Proteomes" id="UP000562027">
    <property type="component" value="Unassembled WGS sequence"/>
</dbReference>
<dbReference type="PROSITE" id="PS51257">
    <property type="entry name" value="PROKAR_LIPOPROTEIN"/>
    <property type="match status" value="1"/>
</dbReference>
<feature type="signal peptide" evidence="1">
    <location>
        <begin position="1"/>
        <end position="27"/>
    </location>
</feature>
<organism evidence="2 3">
    <name type="scientific">Roseateles oligotrophus</name>
    <dbReference type="NCBI Taxonomy" id="1769250"/>
    <lineage>
        <taxon>Bacteria</taxon>
        <taxon>Pseudomonadati</taxon>
        <taxon>Pseudomonadota</taxon>
        <taxon>Betaproteobacteria</taxon>
        <taxon>Burkholderiales</taxon>
        <taxon>Sphaerotilaceae</taxon>
        <taxon>Roseateles</taxon>
    </lineage>
</organism>
<reference evidence="2 3" key="1">
    <citation type="submission" date="2020-08" db="EMBL/GenBank/DDBJ databases">
        <title>Functional genomics of gut bacteria from endangered species of beetles.</title>
        <authorList>
            <person name="Carlos-Shanley C."/>
        </authorList>
    </citation>
    <scope>NUCLEOTIDE SEQUENCE [LARGE SCALE GENOMIC DNA]</scope>
    <source>
        <strain evidence="2 3">S00239</strain>
    </source>
</reference>
<evidence type="ECO:0000313" key="2">
    <source>
        <dbReference type="EMBL" id="MBB4842624.1"/>
    </source>
</evidence>
<keyword evidence="1" id="KW-0732">Signal</keyword>
<gene>
    <name evidence="2" type="ORF">HNP55_001139</name>
</gene>
<dbReference type="AlphaFoldDB" id="A0A840L2C8"/>
<accession>A0A840L2C8</accession>
<proteinExistence type="predicted"/>
<evidence type="ECO:0000313" key="3">
    <source>
        <dbReference type="Proteomes" id="UP000562027"/>
    </source>
</evidence>
<sequence>MKSLANMKTTSLYPSSRAVLGCTLLLAACGGAGGGESPPPAPQRKDTVHHVRLKTTIPPLLALAEESWNFANKMCPGFMAQKPNHEVFRQWEDIYYGAGATAVHTTTHTVKGNTRANASNTAISCEVLEEKTHTIEVYTPAGHCRYDVMAGTGGLSAHGRGCGTPFDVFAPTKNKRSNSVRDTDRTLKFGVEECKVFESRSVDLDSRLKTEDCIQLRDDVFVGSYQGGVGGLQLNVVGDGRLLEAMTMEKIDRDRMLPDLHSIFPRSVADLPKP</sequence>
<comment type="caution">
    <text evidence="2">The sequence shown here is derived from an EMBL/GenBank/DDBJ whole genome shotgun (WGS) entry which is preliminary data.</text>
</comment>
<keyword evidence="3" id="KW-1185">Reference proteome</keyword>
<dbReference type="EMBL" id="JACHLP010000002">
    <property type="protein sequence ID" value="MBB4842624.1"/>
    <property type="molecule type" value="Genomic_DNA"/>
</dbReference>
<evidence type="ECO:0000256" key="1">
    <source>
        <dbReference type="SAM" id="SignalP"/>
    </source>
</evidence>
<name>A0A840L2C8_9BURK</name>
<protein>
    <recommendedName>
        <fullName evidence="4">Lipoprotein</fullName>
    </recommendedName>
</protein>
<evidence type="ECO:0008006" key="4">
    <source>
        <dbReference type="Google" id="ProtNLM"/>
    </source>
</evidence>
<feature type="chain" id="PRO_5032372882" description="Lipoprotein" evidence="1">
    <location>
        <begin position="28"/>
        <end position="274"/>
    </location>
</feature>